<dbReference type="Gene3D" id="3.40.50.300">
    <property type="entry name" value="P-loop containing nucleotide triphosphate hydrolases"/>
    <property type="match status" value="1"/>
</dbReference>
<evidence type="ECO:0000313" key="3">
    <source>
        <dbReference type="EMBL" id="XCS43004.1"/>
    </source>
</evidence>
<protein>
    <submittedName>
        <fullName evidence="3">AAA family ATPase</fullName>
    </submittedName>
</protein>
<dbReference type="InterPro" id="IPR027417">
    <property type="entry name" value="P-loop_NTPase"/>
</dbReference>
<accession>A0AAU8NNS7</accession>
<keyword evidence="1" id="KW-0227">DNA damage</keyword>
<dbReference type="GO" id="GO:0006302">
    <property type="term" value="P:double-strand break repair"/>
    <property type="evidence" value="ECO:0007669"/>
    <property type="project" value="TreeGrafter"/>
</dbReference>
<dbReference type="Pfam" id="PF13175">
    <property type="entry name" value="AAA_15"/>
    <property type="match status" value="1"/>
</dbReference>
<evidence type="ECO:0000256" key="1">
    <source>
        <dbReference type="ARBA" id="ARBA00023236"/>
    </source>
</evidence>
<dbReference type="PANTHER" id="PTHR32182">
    <property type="entry name" value="DNA REPLICATION AND REPAIR PROTEIN RECF"/>
    <property type="match status" value="1"/>
</dbReference>
<keyword evidence="1" id="KW-0742">SOS response</keyword>
<dbReference type="EMBL" id="CP160091">
    <property type="protein sequence ID" value="XCS43004.1"/>
    <property type="molecule type" value="Genomic_DNA"/>
</dbReference>
<gene>
    <name evidence="3" type="ORF">ABZU02_03230</name>
</gene>
<reference evidence="3" key="1">
    <citation type="submission" date="2024-06" db="EMBL/GenBank/DDBJ databases">
        <title>Vaginal Lactobacillus fatty acid response mechanisms reveal a metabolite-targeted strategy for bacterial vaginosis treatment.</title>
        <authorList>
            <person name="Zhu M."/>
            <person name="Blainey P.C."/>
            <person name="Bloom S.M."/>
            <person name="Kwon D.S."/>
        </authorList>
    </citation>
    <scope>NUCLEOTIDE SEQUENCE</scope>
    <source>
        <strain evidence="3">0809_588_1_1_BHK4</strain>
    </source>
</reference>
<name>A0AAU8NNS7_9BIFI</name>
<organism evidence="3">
    <name type="scientific">Gardnerella piotii</name>
    <dbReference type="NCBI Taxonomy" id="2792977"/>
    <lineage>
        <taxon>Bacteria</taxon>
        <taxon>Bacillati</taxon>
        <taxon>Actinomycetota</taxon>
        <taxon>Actinomycetes</taxon>
        <taxon>Bifidobacteriales</taxon>
        <taxon>Bifidobacteriaceae</taxon>
        <taxon>Gardnerella</taxon>
    </lineage>
</organism>
<dbReference type="PANTHER" id="PTHR32182:SF22">
    <property type="entry name" value="ATP-DEPENDENT ENDONUCLEASE, OLD FAMILY-RELATED"/>
    <property type="match status" value="1"/>
</dbReference>
<sequence length="565" mass="64483">MYISKIILNNFKSFAGSHVLDLSDGINFFVGNNNCGKTTIFRAIEFIQSGKSKEEYITKGKESEDVSVEIEFTGTDIEKLVNSDNSGLKKYQDYLIKEKCNKENCDDETCSIRILRSSKSTSIVQGKKTVNLDIKNIRVYNPNSNEEGIRRYENPTGIDKTIAALFDVQFVYSDLKNEEYQDFGKTKIIGKIINDLTKDFQREDDGNGNKTLWGKFKDAHKEAFGDKGLQKILEDTERKVTKILDEQYGEGEVKFDFELPEIDSFFKNGVVLVSDNGIATPVCQKGTGMQRALALSLIQLYAEINNKSEDSVEKPVIFCIDEPETFLHPNAQNNLMKSFNKLSQRSQILITTHSPYLLKAFYEVNQNTDNKPSLKDKLNIFSKEEASKESANSKERYSGFNKKEMLNVSGEYSPTWGEINYCAFDMPSVEYHIELFNALHKKAIGKHYDKGKGTVSEKSISSFDKWLIEQETENSTDDNHFNINHVGKPYCKRDKSMSTYIRNYIDHPGDLIDNHVEKCDCEECSKAVIQNNIKRTKPSDEEIKKSIEFMTKIYKNNFCNSGKDA</sequence>
<dbReference type="CDD" id="cd00267">
    <property type="entry name" value="ABC_ATPase"/>
    <property type="match status" value="1"/>
</dbReference>
<dbReference type="GO" id="GO:0000731">
    <property type="term" value="P:DNA synthesis involved in DNA repair"/>
    <property type="evidence" value="ECO:0007669"/>
    <property type="project" value="TreeGrafter"/>
</dbReference>
<evidence type="ECO:0000259" key="2">
    <source>
        <dbReference type="Pfam" id="PF13175"/>
    </source>
</evidence>
<dbReference type="AlphaFoldDB" id="A0AAU8NNS7"/>
<dbReference type="InterPro" id="IPR041685">
    <property type="entry name" value="AAA_GajA/Old/RecF-like"/>
</dbReference>
<feature type="domain" description="Endonuclease GajA/Old nuclease/RecF-like AAA" evidence="2">
    <location>
        <begin position="1"/>
        <end position="357"/>
    </location>
</feature>
<proteinExistence type="predicted"/>
<dbReference type="GO" id="GO:0009432">
    <property type="term" value="P:SOS response"/>
    <property type="evidence" value="ECO:0007669"/>
    <property type="project" value="UniProtKB-KW"/>
</dbReference>
<dbReference type="SUPFAM" id="SSF52540">
    <property type="entry name" value="P-loop containing nucleoside triphosphate hydrolases"/>
    <property type="match status" value="1"/>
</dbReference>